<proteinExistence type="inferred from homology"/>
<feature type="domain" description="DNA mismatch repair proteins mutS family" evidence="11">
    <location>
        <begin position="739"/>
        <end position="755"/>
    </location>
</feature>
<dbReference type="Gene3D" id="3.30.420.110">
    <property type="entry name" value="MutS, connector domain"/>
    <property type="match status" value="1"/>
</dbReference>
<dbReference type="SUPFAM" id="SSF52540">
    <property type="entry name" value="P-loop containing nucleoside triphosphate hydrolases"/>
    <property type="match status" value="1"/>
</dbReference>
<dbReference type="PANTHER" id="PTHR11361">
    <property type="entry name" value="DNA MISMATCH REPAIR PROTEIN MUTS FAMILY MEMBER"/>
    <property type="match status" value="1"/>
</dbReference>
<dbReference type="Gene3D" id="1.10.1420.10">
    <property type="match status" value="2"/>
</dbReference>
<name>A0AAJ7EDU9_PAPXU</name>
<evidence type="ECO:0000256" key="2">
    <source>
        <dbReference type="ARBA" id="ARBA00006271"/>
    </source>
</evidence>
<dbReference type="SMART" id="SM00533">
    <property type="entry name" value="MUTSd"/>
    <property type="match status" value="1"/>
</dbReference>
<dbReference type="Gene3D" id="3.40.1170.10">
    <property type="entry name" value="DNA repair protein MutS, domain I"/>
    <property type="match status" value="1"/>
</dbReference>
<feature type="coiled-coil region" evidence="10">
    <location>
        <begin position="468"/>
        <end position="495"/>
    </location>
</feature>
<evidence type="ECO:0000256" key="9">
    <source>
        <dbReference type="RuleBase" id="RU003756"/>
    </source>
</evidence>
<evidence type="ECO:0000259" key="11">
    <source>
        <dbReference type="PROSITE" id="PS00486"/>
    </source>
</evidence>
<dbReference type="InterPro" id="IPR016151">
    <property type="entry name" value="DNA_mismatch_repair_MutS_N"/>
</dbReference>
<keyword evidence="3 9" id="KW-0547">Nucleotide-binding</keyword>
<comment type="subcellular location">
    <subcellularLocation>
        <location evidence="1">Nucleus</location>
    </subcellularLocation>
</comment>
<dbReference type="InterPro" id="IPR000432">
    <property type="entry name" value="DNA_mismatch_repair_MutS_C"/>
</dbReference>
<dbReference type="GO" id="GO:0005524">
    <property type="term" value="F:ATP binding"/>
    <property type="evidence" value="ECO:0007669"/>
    <property type="project" value="UniProtKB-KW"/>
</dbReference>
<evidence type="ECO:0000256" key="10">
    <source>
        <dbReference type="SAM" id="Coils"/>
    </source>
</evidence>
<dbReference type="PROSITE" id="PS00486">
    <property type="entry name" value="DNA_MISMATCH_REPAIR_2"/>
    <property type="match status" value="1"/>
</dbReference>
<dbReference type="InterPro" id="IPR036678">
    <property type="entry name" value="MutS_con_dom_sf"/>
</dbReference>
<keyword evidence="6 9" id="KW-0238">DNA-binding</keyword>
<keyword evidence="7 9" id="KW-0234">DNA repair</keyword>
<evidence type="ECO:0000256" key="6">
    <source>
        <dbReference type="ARBA" id="ARBA00023125"/>
    </source>
</evidence>
<dbReference type="KEGG" id="pxu:106121998"/>
<dbReference type="CTD" id="34842"/>
<dbReference type="Pfam" id="PF00488">
    <property type="entry name" value="MutS_V"/>
    <property type="match status" value="1"/>
</dbReference>
<dbReference type="InterPro" id="IPR007696">
    <property type="entry name" value="DNA_mismatch_repair_MutS_core"/>
</dbReference>
<evidence type="ECO:0000256" key="1">
    <source>
        <dbReference type="ARBA" id="ARBA00004123"/>
    </source>
</evidence>
<dbReference type="Pfam" id="PF01624">
    <property type="entry name" value="MutS_I"/>
    <property type="match status" value="1"/>
</dbReference>
<dbReference type="Pfam" id="PF05188">
    <property type="entry name" value="MutS_II"/>
    <property type="match status" value="1"/>
</dbReference>
<comment type="similarity">
    <text evidence="2 9">Belongs to the DNA mismatch repair MutS family.</text>
</comment>
<dbReference type="GO" id="GO:0032301">
    <property type="term" value="C:MutSalpha complex"/>
    <property type="evidence" value="ECO:0007669"/>
    <property type="project" value="TreeGrafter"/>
</dbReference>
<dbReference type="GO" id="GO:0006312">
    <property type="term" value="P:mitotic recombination"/>
    <property type="evidence" value="ECO:0007669"/>
    <property type="project" value="TreeGrafter"/>
</dbReference>
<dbReference type="RefSeq" id="XP_013173294.1">
    <property type="nucleotide sequence ID" value="XM_013317840.1"/>
</dbReference>
<keyword evidence="5" id="KW-0067">ATP-binding</keyword>
<dbReference type="InterPro" id="IPR045076">
    <property type="entry name" value="MutS"/>
</dbReference>
<evidence type="ECO:0000256" key="8">
    <source>
        <dbReference type="ARBA" id="ARBA00023242"/>
    </source>
</evidence>
<dbReference type="GO" id="GO:0006298">
    <property type="term" value="P:mismatch repair"/>
    <property type="evidence" value="ECO:0007669"/>
    <property type="project" value="InterPro"/>
</dbReference>
<gene>
    <name evidence="12" type="primary">LOC106121998</name>
</gene>
<accession>A0AAJ7EDU9</accession>
<dbReference type="GO" id="GO:0030983">
    <property type="term" value="F:mismatched DNA binding"/>
    <property type="evidence" value="ECO:0007669"/>
    <property type="project" value="InterPro"/>
</dbReference>
<reference evidence="12" key="1">
    <citation type="submission" date="2025-08" db="UniProtKB">
        <authorList>
            <consortium name="RefSeq"/>
        </authorList>
    </citation>
    <scope>IDENTIFICATION</scope>
</reference>
<evidence type="ECO:0000256" key="7">
    <source>
        <dbReference type="ARBA" id="ARBA00023204"/>
    </source>
</evidence>
<dbReference type="Pfam" id="PF05192">
    <property type="entry name" value="MutS_III"/>
    <property type="match status" value="1"/>
</dbReference>
<dbReference type="Gene3D" id="3.40.50.300">
    <property type="entry name" value="P-loop containing nucleotide triphosphate hydrolases"/>
    <property type="match status" value="1"/>
</dbReference>
<dbReference type="PANTHER" id="PTHR11361:SF35">
    <property type="entry name" value="DNA MISMATCH REPAIR PROTEIN MSH2"/>
    <property type="match status" value="1"/>
</dbReference>
<organism evidence="12">
    <name type="scientific">Papilio xuthus</name>
    <name type="common">Asian swallowtail butterfly</name>
    <dbReference type="NCBI Taxonomy" id="66420"/>
    <lineage>
        <taxon>Eukaryota</taxon>
        <taxon>Metazoa</taxon>
        <taxon>Ecdysozoa</taxon>
        <taxon>Arthropoda</taxon>
        <taxon>Hexapoda</taxon>
        <taxon>Insecta</taxon>
        <taxon>Pterygota</taxon>
        <taxon>Neoptera</taxon>
        <taxon>Endopterygota</taxon>
        <taxon>Lepidoptera</taxon>
        <taxon>Glossata</taxon>
        <taxon>Ditrysia</taxon>
        <taxon>Papilionoidea</taxon>
        <taxon>Papilionidae</taxon>
        <taxon>Papilioninae</taxon>
        <taxon>Papilio</taxon>
    </lineage>
</organism>
<dbReference type="AlphaFoldDB" id="A0AAJ7EDU9"/>
<sequence length="915" mass="102250">MSTLQPIQALNLDSVQQRAFIKYFNSLTEKPPTTVRIFDRNEYYSVHGADATTAAREVFCSIANIKKMGLEPDKLDYLVLSKGNFEILIRKLLLVKRYRVEIYVCEGSSKNNEWRLEYKGSPGNLSQLEEVLGDGLGTANENAPCLMAVNFKTDAVTKGRLLGVACVTSADYQFSISEFTDDDLLTQLETITVQTAPAECLVVQGDNDDQKALKKVMQRANVTVTKLKRSDFSTEGLVQDLNRLLKFKDSQSQDANAFPETRKEIAMSSLAAAIRYTTLLNENTNFGRFHLSTIQSDGFLHLDAAALSALNVFPDLGDTSHAPTRSLYGLLDRCRTQHGKRLLAQWLRQPLRDIHLINERLDIVQVLMERSQVRLQLHELLRRAPDLQALARRLTRKKASLHDCYRIYQAIERLPSLLQCLAQADNATVHAALSEPISELHGDIEKFQQMIETTVDMEAIDRGEYLVKASFDEQLQSLRGELDRLQTAAERQLRAAADTLGLEPGKTIKLENNPQNGFYFRITNKEEHAIRGSKKFTIIDAVKGGVRFKNSALENITDEYVQTKDTYEREQDKVVAEIVNIASGYSECLFNLSHMISRVDVLVSLAVAACSAPLPYCRPVLTDSMEELLLRDVRHPCLEVQEGVSYIPNDVHFKRGKCVMHIITGANMGGKSTWMRSCGAAVLLAHVGCPVPASLARLPRLRALRARLGAADKEQHAHSTFMLEMLDTAAILRAATPDSLVLIDELGRGTSTYEGCGIAWAIAEKLATECKCFCLFATHYHELTRLAALHPGVIVNSHAQASVVDGQLLLLHRIQPGAAPHSLGLHVAKLADLPDSIIQYAEEKQSQLETNLFEIEASVKSQETSEGQEIILEFLRKCKRIHESVTSDEEMVKEIDKLKQELQQHNSKYLQSLIA</sequence>
<dbReference type="PIRSF" id="PIRSF005813">
    <property type="entry name" value="MSH2"/>
    <property type="match status" value="1"/>
</dbReference>
<dbReference type="SMART" id="SM00534">
    <property type="entry name" value="MUTSac"/>
    <property type="match status" value="1"/>
</dbReference>
<keyword evidence="10" id="KW-0175">Coiled coil</keyword>
<dbReference type="GeneID" id="106121998"/>
<comment type="function">
    <text evidence="9">Component of the post-replicative DNA mismatch repair system (MMR).</text>
</comment>
<keyword evidence="4 9" id="KW-0227">DNA damage</keyword>
<evidence type="ECO:0000256" key="5">
    <source>
        <dbReference type="ARBA" id="ARBA00022840"/>
    </source>
</evidence>
<dbReference type="InterPro" id="IPR027417">
    <property type="entry name" value="P-loop_NTPase"/>
</dbReference>
<dbReference type="InterPro" id="IPR007861">
    <property type="entry name" value="DNA_mismatch_repair_MutS_clamp"/>
</dbReference>
<dbReference type="InterPro" id="IPR036187">
    <property type="entry name" value="DNA_mismatch_repair_MutS_sf"/>
</dbReference>
<evidence type="ECO:0000313" key="12">
    <source>
        <dbReference type="RefSeq" id="XP_013173294.1"/>
    </source>
</evidence>
<evidence type="ECO:0000256" key="4">
    <source>
        <dbReference type="ARBA" id="ARBA00022763"/>
    </source>
</evidence>
<dbReference type="InterPro" id="IPR007860">
    <property type="entry name" value="DNA_mmatch_repair_MutS_con_dom"/>
</dbReference>
<dbReference type="InterPro" id="IPR011184">
    <property type="entry name" value="DNA_mismatch_repair_Msh2"/>
</dbReference>
<dbReference type="FunFam" id="3.40.1170.10:FF:000003">
    <property type="entry name" value="DNA mismatch repair protein"/>
    <property type="match status" value="1"/>
</dbReference>
<protein>
    <submittedName>
        <fullName evidence="12">DNA mismatch repair protein Msh2 isoform X1</fullName>
    </submittedName>
</protein>
<evidence type="ECO:0000256" key="3">
    <source>
        <dbReference type="ARBA" id="ARBA00022741"/>
    </source>
</evidence>
<dbReference type="GO" id="GO:0140664">
    <property type="term" value="F:ATP-dependent DNA damage sensor activity"/>
    <property type="evidence" value="ECO:0007669"/>
    <property type="project" value="InterPro"/>
</dbReference>
<keyword evidence="8" id="KW-0539">Nucleus</keyword>
<dbReference type="InterPro" id="IPR007695">
    <property type="entry name" value="DNA_mismatch_repair_MutS-lik_N"/>
</dbReference>
<dbReference type="Pfam" id="PF05190">
    <property type="entry name" value="MutS_IV"/>
    <property type="match status" value="1"/>
</dbReference>
<dbReference type="SUPFAM" id="SSF48334">
    <property type="entry name" value="DNA repair protein MutS, domain III"/>
    <property type="match status" value="1"/>
</dbReference>
<dbReference type="Proteomes" id="UP000694872">
    <property type="component" value="Unplaced"/>
</dbReference>